<organism evidence="2 3">
    <name type="scientific">Porites evermanni</name>
    <dbReference type="NCBI Taxonomy" id="104178"/>
    <lineage>
        <taxon>Eukaryota</taxon>
        <taxon>Metazoa</taxon>
        <taxon>Cnidaria</taxon>
        <taxon>Anthozoa</taxon>
        <taxon>Hexacorallia</taxon>
        <taxon>Scleractinia</taxon>
        <taxon>Fungiina</taxon>
        <taxon>Poritidae</taxon>
        <taxon>Porites</taxon>
    </lineage>
</organism>
<feature type="non-terminal residue" evidence="2">
    <location>
        <position position="1"/>
    </location>
</feature>
<comment type="caution">
    <text evidence="2">The sequence shown here is derived from an EMBL/GenBank/DDBJ whole genome shotgun (WGS) entry which is preliminary data.</text>
</comment>
<evidence type="ECO:0000313" key="2">
    <source>
        <dbReference type="EMBL" id="CAH3187550.1"/>
    </source>
</evidence>
<proteinExistence type="predicted"/>
<sequence length="138" mass="16511">EEHDVLLYCEILICQPHKFKERKVERGKTWEEILKYLNTCKTAKFRVNKRSLRERFKLIKEKFKRKIPQEETLSGIEVEPTLELKQALEEICSLEESFPLEEEESKQAKGEENKQKVEEIRRKSDGELWSDQINNCRG</sequence>
<feature type="region of interest" description="Disordered" evidence="1">
    <location>
        <begin position="98"/>
        <end position="123"/>
    </location>
</feature>
<gene>
    <name evidence="2" type="ORF">PEVE_00017739</name>
</gene>
<evidence type="ECO:0000256" key="1">
    <source>
        <dbReference type="SAM" id="MobiDB-lite"/>
    </source>
</evidence>
<accession>A0ABN8S8H0</accession>
<dbReference type="EMBL" id="CALNXI010002428">
    <property type="protein sequence ID" value="CAH3187550.1"/>
    <property type="molecule type" value="Genomic_DNA"/>
</dbReference>
<evidence type="ECO:0000313" key="3">
    <source>
        <dbReference type="Proteomes" id="UP001159427"/>
    </source>
</evidence>
<feature type="compositionally biased region" description="Basic and acidic residues" evidence="1">
    <location>
        <begin position="105"/>
        <end position="123"/>
    </location>
</feature>
<reference evidence="2 3" key="1">
    <citation type="submission" date="2022-05" db="EMBL/GenBank/DDBJ databases">
        <authorList>
            <consortium name="Genoscope - CEA"/>
            <person name="William W."/>
        </authorList>
    </citation>
    <scope>NUCLEOTIDE SEQUENCE [LARGE SCALE GENOMIC DNA]</scope>
</reference>
<protein>
    <submittedName>
        <fullName evidence="2">Uncharacterized protein</fullName>
    </submittedName>
</protein>
<dbReference type="Proteomes" id="UP001159427">
    <property type="component" value="Unassembled WGS sequence"/>
</dbReference>
<name>A0ABN8S8H0_9CNID</name>
<keyword evidence="3" id="KW-1185">Reference proteome</keyword>